<keyword evidence="1" id="KW-0808">Transferase</keyword>
<reference evidence="1 2" key="1">
    <citation type="submission" date="2015-01" db="EMBL/GenBank/DDBJ databases">
        <title>Genome Sequencing of Rickettsiales.</title>
        <authorList>
            <person name="Daugherty S.C."/>
            <person name="Su Q."/>
            <person name="Abolude K."/>
            <person name="Beier-Sexton M."/>
            <person name="Carlyon J.A."/>
            <person name="Carter R."/>
            <person name="Day N.P."/>
            <person name="Dumler S.J."/>
            <person name="Dyachenko V."/>
            <person name="Godinez A."/>
            <person name="Kurtti T.J."/>
            <person name="Lichay M."/>
            <person name="Mullins K.E."/>
            <person name="Ott S."/>
            <person name="Pappas-Brown V."/>
            <person name="Paris D.H."/>
            <person name="Patel P."/>
            <person name="Richards A.L."/>
            <person name="Sadzewicz L."/>
            <person name="Sears K."/>
            <person name="Seidman D."/>
            <person name="Sengamalay N."/>
            <person name="Stenos J."/>
            <person name="Tallon L.J."/>
            <person name="Vincent G."/>
            <person name="Fraser C.M."/>
            <person name="Munderloh U."/>
            <person name="Dunning-Hotopp J.C."/>
        </authorList>
    </citation>
    <scope>NUCLEOTIDE SEQUENCE [LARGE SCALE GENOMIC DNA]</scope>
    <source>
        <strain evidence="1 2">UT144</strain>
    </source>
</reference>
<comment type="caution">
    <text evidence="1">The sequence shown here is derived from an EMBL/GenBank/DDBJ whole genome shotgun (WGS) entry which is preliminary data.</text>
</comment>
<proteinExistence type="predicted"/>
<dbReference type="GO" id="GO:0016740">
    <property type="term" value="F:transferase activity"/>
    <property type="evidence" value="ECO:0007669"/>
    <property type="project" value="UniProtKB-KW"/>
</dbReference>
<evidence type="ECO:0000313" key="1">
    <source>
        <dbReference type="EMBL" id="KJW07881.1"/>
    </source>
</evidence>
<accession>A0A0F3RPL8</accession>
<dbReference type="PATRIC" id="fig|1441384.3.peg.1081"/>
<name>A0A0F3RPL8_ORITS</name>
<gene>
    <name evidence="1" type="ORF">OTUT144_0051</name>
</gene>
<dbReference type="EMBL" id="LAOR01000002">
    <property type="protein sequence ID" value="KJW07881.1"/>
    <property type="molecule type" value="Genomic_DNA"/>
</dbReference>
<evidence type="ECO:0000313" key="2">
    <source>
        <dbReference type="Proteomes" id="UP000033580"/>
    </source>
</evidence>
<sequence>MMLLPLFLCSNLIVNDYIDKQPYAFVLSDILKKDQEYLSNAHLANMSKTGHTIALDFGIGNKEYLERGLAAPTL</sequence>
<dbReference type="AlphaFoldDB" id="A0A0F3RPL8"/>
<protein>
    <submittedName>
        <fullName evidence="1">Putative acetyltransferase</fullName>
    </submittedName>
</protein>
<organism evidence="1 2">
    <name type="scientific">Orientia tsutsugamushi str. UT144</name>
    <dbReference type="NCBI Taxonomy" id="1441384"/>
    <lineage>
        <taxon>Bacteria</taxon>
        <taxon>Pseudomonadati</taxon>
        <taxon>Pseudomonadota</taxon>
        <taxon>Alphaproteobacteria</taxon>
        <taxon>Rickettsiales</taxon>
        <taxon>Rickettsiaceae</taxon>
        <taxon>Rickettsieae</taxon>
        <taxon>Orientia</taxon>
    </lineage>
</organism>
<dbReference type="Proteomes" id="UP000033580">
    <property type="component" value="Unassembled WGS sequence"/>
</dbReference>